<accession>A0A0Q1DJ85</accession>
<evidence type="ECO:0000313" key="1">
    <source>
        <dbReference type="EMBL" id="KQC28816.1"/>
    </source>
</evidence>
<dbReference type="Proteomes" id="UP000050827">
    <property type="component" value="Unassembled WGS sequence"/>
</dbReference>
<gene>
    <name evidence="1" type="ORF">AAY42_02095</name>
</gene>
<proteinExistence type="predicted"/>
<dbReference type="EMBL" id="LCTZ01000002">
    <property type="protein sequence ID" value="KQC28816.1"/>
    <property type="molecule type" value="Genomic_DNA"/>
</dbReference>
<dbReference type="RefSeq" id="WP_055392356.1">
    <property type="nucleotide sequence ID" value="NZ_LCTZ01000002.1"/>
</dbReference>
<organism evidence="1 2">
    <name type="scientific">Flagellimonas eckloniae</name>
    <dbReference type="NCBI Taxonomy" id="346185"/>
    <lineage>
        <taxon>Bacteria</taxon>
        <taxon>Pseudomonadati</taxon>
        <taxon>Bacteroidota</taxon>
        <taxon>Flavobacteriia</taxon>
        <taxon>Flavobacteriales</taxon>
        <taxon>Flavobacteriaceae</taxon>
        <taxon>Flagellimonas</taxon>
    </lineage>
</organism>
<protein>
    <recommendedName>
        <fullName evidence="3">Adenylosuccinate lyase</fullName>
    </recommendedName>
</protein>
<dbReference type="AlphaFoldDB" id="A0A0Q1DJ85"/>
<sequence>MTEQQLRTSLNSKRLSKIEINQLVVQLLEFPELTSCLLQEIYIEDKQGTFNASWVFDHLMRKKLQYLLPYFDEFAQGLSGLQSESCIRPMAHVCQLVCEAYFEQKSAPFQKHINAIQLELMLTTCFDWLIGEHKAAAKVFAMTSLYHLGTKYDWVHPELKLVLEDTISSGSAGYKNRAKKTLDMLKE</sequence>
<evidence type="ECO:0000313" key="2">
    <source>
        <dbReference type="Proteomes" id="UP000050827"/>
    </source>
</evidence>
<reference evidence="1 2" key="1">
    <citation type="submission" date="2015-04" db="EMBL/GenBank/DDBJ databases">
        <title>Complete genome of flavobacterium.</title>
        <authorList>
            <person name="Kwon Y.M."/>
            <person name="Kim S.-J."/>
        </authorList>
    </citation>
    <scope>NUCLEOTIDE SEQUENCE [LARGE SCALE GENOMIC DNA]</scope>
    <source>
        <strain evidence="1 2">DK169</strain>
    </source>
</reference>
<name>A0A0Q1DJ85_9FLAO</name>
<dbReference type="STRING" id="346185.AAY42_02095"/>
<dbReference type="OrthoDB" id="979487at2"/>
<keyword evidence="2" id="KW-1185">Reference proteome</keyword>
<comment type="caution">
    <text evidence="1">The sequence shown here is derived from an EMBL/GenBank/DDBJ whole genome shotgun (WGS) entry which is preliminary data.</text>
</comment>
<evidence type="ECO:0008006" key="3">
    <source>
        <dbReference type="Google" id="ProtNLM"/>
    </source>
</evidence>